<gene>
    <name evidence="1" type="ORF">OVA965_LOCUS35300</name>
    <name evidence="2" type="ORF">TMI583_LOCUS36264</name>
</gene>
<protein>
    <submittedName>
        <fullName evidence="1">Uncharacterized protein</fullName>
    </submittedName>
</protein>
<name>A0A8S2FGN9_9BILA</name>
<organism evidence="1 3">
    <name type="scientific">Didymodactylos carnosus</name>
    <dbReference type="NCBI Taxonomy" id="1234261"/>
    <lineage>
        <taxon>Eukaryota</taxon>
        <taxon>Metazoa</taxon>
        <taxon>Spiralia</taxon>
        <taxon>Gnathifera</taxon>
        <taxon>Rotifera</taxon>
        <taxon>Eurotatoria</taxon>
        <taxon>Bdelloidea</taxon>
        <taxon>Philodinida</taxon>
        <taxon>Philodinidae</taxon>
        <taxon>Didymodactylos</taxon>
    </lineage>
</organism>
<proteinExistence type="predicted"/>
<reference evidence="1" key="1">
    <citation type="submission" date="2021-02" db="EMBL/GenBank/DDBJ databases">
        <authorList>
            <person name="Nowell W R."/>
        </authorList>
    </citation>
    <scope>NUCLEOTIDE SEQUENCE</scope>
</reference>
<dbReference type="EMBL" id="CAJOBA010052508">
    <property type="protein sequence ID" value="CAF4255554.1"/>
    <property type="molecule type" value="Genomic_DNA"/>
</dbReference>
<evidence type="ECO:0000313" key="2">
    <source>
        <dbReference type="EMBL" id="CAF4255554.1"/>
    </source>
</evidence>
<sequence>MIRSTFLWYRARNFFRNNPSSGSSYYNVSWLYTAQSTNETITFAIQNNPSYTQIDDISVLYGTQQLIVNGGFENASQVGGSGANHLSTSNPNTGSYCYNDGVVGSPDYVWQTFYTTPGAVLWVSFWIAWGGSGGGVYTNVTIYP</sequence>
<evidence type="ECO:0000313" key="1">
    <source>
        <dbReference type="EMBL" id="CAF1462392.1"/>
    </source>
</evidence>
<comment type="caution">
    <text evidence="1">The sequence shown here is derived from an EMBL/GenBank/DDBJ whole genome shotgun (WGS) entry which is preliminary data.</text>
</comment>
<dbReference type="Proteomes" id="UP000682733">
    <property type="component" value="Unassembled WGS sequence"/>
</dbReference>
<accession>A0A8S2FGN9</accession>
<dbReference type="Proteomes" id="UP000677228">
    <property type="component" value="Unassembled WGS sequence"/>
</dbReference>
<dbReference type="EMBL" id="CAJNOK010030638">
    <property type="protein sequence ID" value="CAF1462392.1"/>
    <property type="molecule type" value="Genomic_DNA"/>
</dbReference>
<evidence type="ECO:0000313" key="3">
    <source>
        <dbReference type="Proteomes" id="UP000677228"/>
    </source>
</evidence>
<dbReference type="Gene3D" id="2.60.120.260">
    <property type="entry name" value="Galactose-binding domain-like"/>
    <property type="match status" value="1"/>
</dbReference>
<dbReference type="AlphaFoldDB" id="A0A8S2FGN9"/>